<keyword evidence="5" id="KW-0560">Oxidoreductase</keyword>
<dbReference type="Gene3D" id="3.40.50.720">
    <property type="entry name" value="NAD(P)-binding Rossmann-like Domain"/>
    <property type="match status" value="1"/>
</dbReference>
<dbReference type="OrthoDB" id="3987021at2"/>
<dbReference type="Gene3D" id="3.90.180.10">
    <property type="entry name" value="Medium-chain alcohol dehydrogenases, catalytic domain"/>
    <property type="match status" value="2"/>
</dbReference>
<dbReference type="Pfam" id="PF00107">
    <property type="entry name" value="ADH_zinc_N"/>
    <property type="match status" value="1"/>
</dbReference>
<dbReference type="STRING" id="310781.SAMN05216259_101232"/>
<dbReference type="PANTHER" id="PTHR43350:SF19">
    <property type="entry name" value="D-GULOSIDE 3-DEHYDROGENASE"/>
    <property type="match status" value="1"/>
</dbReference>
<dbReference type="Proteomes" id="UP000199341">
    <property type="component" value="Unassembled WGS sequence"/>
</dbReference>
<dbReference type="RefSeq" id="WP_093782317.1">
    <property type="nucleotide sequence ID" value="NZ_FNIE01000001.1"/>
</dbReference>
<dbReference type="PROSITE" id="PS00059">
    <property type="entry name" value="ADH_ZINC"/>
    <property type="match status" value="1"/>
</dbReference>
<evidence type="ECO:0000256" key="3">
    <source>
        <dbReference type="ARBA" id="ARBA00022723"/>
    </source>
</evidence>
<dbReference type="InterPro" id="IPR013154">
    <property type="entry name" value="ADH-like_N"/>
</dbReference>
<feature type="domain" description="Enoyl reductase (ER)" evidence="7">
    <location>
        <begin position="8"/>
        <end position="312"/>
    </location>
</feature>
<gene>
    <name evidence="8" type="ORF">SAMN05216259_101232</name>
</gene>
<dbReference type="PANTHER" id="PTHR43350">
    <property type="entry name" value="NAD-DEPENDENT ALCOHOL DEHYDROGENASE"/>
    <property type="match status" value="1"/>
</dbReference>
<proteinExistence type="inferred from homology"/>
<evidence type="ECO:0000259" key="7">
    <source>
        <dbReference type="SMART" id="SM00829"/>
    </source>
</evidence>
<accession>A0A1G9VDJ1</accession>
<keyword evidence="9" id="KW-1185">Reference proteome</keyword>
<keyword evidence="3 6" id="KW-0479">Metal-binding</keyword>
<protein>
    <submittedName>
        <fullName evidence="8">NADPH2:quinone reductase</fullName>
    </submittedName>
</protein>
<keyword evidence="4 6" id="KW-0862">Zinc</keyword>
<comment type="similarity">
    <text evidence="2 6">Belongs to the zinc-containing alcohol dehydrogenase family.</text>
</comment>
<comment type="cofactor">
    <cofactor evidence="1 6">
        <name>Zn(2+)</name>
        <dbReference type="ChEBI" id="CHEBI:29105"/>
    </cofactor>
</comment>
<evidence type="ECO:0000313" key="9">
    <source>
        <dbReference type="Proteomes" id="UP000199341"/>
    </source>
</evidence>
<evidence type="ECO:0000256" key="1">
    <source>
        <dbReference type="ARBA" id="ARBA00001947"/>
    </source>
</evidence>
<evidence type="ECO:0000256" key="2">
    <source>
        <dbReference type="ARBA" id="ARBA00008072"/>
    </source>
</evidence>
<sequence length="314" mass="33197">MKISQLVGPRTSEVVDVADPVPGERQVLVEVVASGVCTSDIGPWLARDPAAGPLRLGHEIVGRVVDTGRDAGRWRPGDLVTGLGGEGFATLAVMDADAVLPVPPGIEPAHAIGEPVADLEEALSRTGIRPGHRVSVVGLGFMGLGLVQLAKRHAPGLLVGVDPDPARRERALALGADLAFAPDELPEEYRADTGRRGEGRMDIVLEATGRTAGLATAASMARPFGTLCVVGYHHSGDAPMDMDLWYKAVTIVNGFCPDRTRLMTAMSTALRLVAERRFSYAPLVTHRFALHEVDRAFAAMEAAGPDFVKGVLLP</sequence>
<dbReference type="SMART" id="SM00829">
    <property type="entry name" value="PKS_ER"/>
    <property type="match status" value="1"/>
</dbReference>
<dbReference type="Pfam" id="PF08240">
    <property type="entry name" value="ADH_N"/>
    <property type="match status" value="1"/>
</dbReference>
<dbReference type="InterPro" id="IPR036291">
    <property type="entry name" value="NAD(P)-bd_dom_sf"/>
</dbReference>
<organism evidence="8 9">
    <name type="scientific">Actinacidiphila guanduensis</name>
    <dbReference type="NCBI Taxonomy" id="310781"/>
    <lineage>
        <taxon>Bacteria</taxon>
        <taxon>Bacillati</taxon>
        <taxon>Actinomycetota</taxon>
        <taxon>Actinomycetes</taxon>
        <taxon>Kitasatosporales</taxon>
        <taxon>Streptomycetaceae</taxon>
        <taxon>Actinacidiphila</taxon>
    </lineage>
</organism>
<dbReference type="SUPFAM" id="SSF51735">
    <property type="entry name" value="NAD(P)-binding Rossmann-fold domains"/>
    <property type="match status" value="1"/>
</dbReference>
<evidence type="ECO:0000256" key="4">
    <source>
        <dbReference type="ARBA" id="ARBA00022833"/>
    </source>
</evidence>
<evidence type="ECO:0000256" key="5">
    <source>
        <dbReference type="ARBA" id="ARBA00023002"/>
    </source>
</evidence>
<dbReference type="InterPro" id="IPR011032">
    <property type="entry name" value="GroES-like_sf"/>
</dbReference>
<dbReference type="InterPro" id="IPR002328">
    <property type="entry name" value="ADH_Zn_CS"/>
</dbReference>
<evidence type="ECO:0000313" key="8">
    <source>
        <dbReference type="EMBL" id="SDM70166.1"/>
    </source>
</evidence>
<dbReference type="AlphaFoldDB" id="A0A1G9VDJ1"/>
<dbReference type="GO" id="GO:0008270">
    <property type="term" value="F:zinc ion binding"/>
    <property type="evidence" value="ECO:0007669"/>
    <property type="project" value="InterPro"/>
</dbReference>
<name>A0A1G9VDJ1_9ACTN</name>
<dbReference type="EMBL" id="FNIE01000001">
    <property type="protein sequence ID" value="SDM70166.1"/>
    <property type="molecule type" value="Genomic_DNA"/>
</dbReference>
<dbReference type="GO" id="GO:0016491">
    <property type="term" value="F:oxidoreductase activity"/>
    <property type="evidence" value="ECO:0007669"/>
    <property type="project" value="UniProtKB-KW"/>
</dbReference>
<dbReference type="SUPFAM" id="SSF50129">
    <property type="entry name" value="GroES-like"/>
    <property type="match status" value="1"/>
</dbReference>
<dbReference type="InterPro" id="IPR013149">
    <property type="entry name" value="ADH-like_C"/>
</dbReference>
<evidence type="ECO:0000256" key="6">
    <source>
        <dbReference type="RuleBase" id="RU361277"/>
    </source>
</evidence>
<dbReference type="InterPro" id="IPR020843">
    <property type="entry name" value="ER"/>
</dbReference>
<reference evidence="8 9" key="1">
    <citation type="submission" date="2016-10" db="EMBL/GenBank/DDBJ databases">
        <authorList>
            <person name="de Groot N.N."/>
        </authorList>
    </citation>
    <scope>NUCLEOTIDE SEQUENCE [LARGE SCALE GENOMIC DNA]</scope>
    <source>
        <strain evidence="8 9">CGMCC 4.2022</strain>
    </source>
</reference>